<accession>A0A0F7P8X8</accession>
<name>A0A0F7P8X8_9EURY</name>
<dbReference type="Proteomes" id="UP000069906">
    <property type="component" value="Chromosome"/>
</dbReference>
<evidence type="ECO:0000313" key="3">
    <source>
        <dbReference type="Proteomes" id="UP000060390"/>
    </source>
</evidence>
<reference evidence="2 3" key="3">
    <citation type="journal article" date="2016" name="Stand. Genomic Sci.">
        <title>Complete genome sequence of 'Halanaeroarchaeum sulfurireducens' M27-SA2, a sulfur-reducing and acetate-oxidizing haloarchaeon from the deep-sea hypersaline anoxic lake Medee.</title>
        <authorList>
            <person name="Messina E."/>
            <person name="Sorokin D.Y."/>
            <person name="Kublanov I.V."/>
            <person name="Toshchakov S."/>
            <person name="Lopatina A."/>
            <person name="Arcadi E."/>
            <person name="Smedile F."/>
            <person name="La Spada G."/>
            <person name="La Cono V."/>
            <person name="Yakimov M.M."/>
        </authorList>
    </citation>
    <scope>NUCLEOTIDE SEQUENCE [LARGE SCALE GENOMIC DNA]</scope>
    <source>
        <strain evidence="2 3">M27-SA2</strain>
    </source>
</reference>
<dbReference type="HOGENOM" id="CLU_2911357_0_0_2"/>
<evidence type="ECO:0000313" key="1">
    <source>
        <dbReference type="EMBL" id="AKH97631.1"/>
    </source>
</evidence>
<proteinExistence type="predicted"/>
<dbReference type="AlphaFoldDB" id="A0A0F7P8X8"/>
<gene>
    <name evidence="2" type="ORF">HLASA_1132</name>
    <name evidence="1" type="ORF">HLASF_1143</name>
</gene>
<keyword evidence="4" id="KW-1185">Reference proteome</keyword>
<evidence type="ECO:0000313" key="2">
    <source>
        <dbReference type="EMBL" id="ALG82027.1"/>
    </source>
</evidence>
<sequence>MVTLRYISTVSLQPGIYLRQRMTLLPPRLSVRGTHTACSSRRQGANCTSSVEAAKRCISIR</sequence>
<dbReference type="EMBL" id="CP008874">
    <property type="protein sequence ID" value="AKH97631.1"/>
    <property type="molecule type" value="Genomic_DNA"/>
</dbReference>
<reference evidence="1 4" key="1">
    <citation type="journal article" date="2015" name="ISME J.">
        <title>Elemental sulfur and acetate can support life of a novel strictly anaerobic haloarchaeon.</title>
        <authorList>
            <person name="Sorokin D.Y."/>
            <person name="Kublanov I.V."/>
            <person name="Gavrilov S.N."/>
            <person name="Rojo D."/>
            <person name="Roman P."/>
            <person name="Golyshin P.N."/>
            <person name="Slepak V.Z."/>
            <person name="Smedile F."/>
            <person name="Ferrer M."/>
            <person name="Messina E."/>
            <person name="La Cono V."/>
            <person name="Yakimov M.M."/>
        </authorList>
    </citation>
    <scope>NUCLEOTIDE SEQUENCE [LARGE SCALE GENOMIC DNA]</scope>
    <source>
        <strain evidence="1 4">HSR2</strain>
    </source>
</reference>
<protein>
    <submittedName>
        <fullName evidence="1">Uncharacterized protein</fullName>
    </submittedName>
</protein>
<evidence type="ECO:0000313" key="4">
    <source>
        <dbReference type="Proteomes" id="UP000069906"/>
    </source>
</evidence>
<dbReference type="KEGG" id="hsf:HLASA_1132"/>
<dbReference type="EMBL" id="CP011564">
    <property type="protein sequence ID" value="ALG82027.1"/>
    <property type="molecule type" value="Genomic_DNA"/>
</dbReference>
<reference evidence="3" key="2">
    <citation type="submission" date="2015-05" db="EMBL/GenBank/DDBJ databases">
        <title>Complete genome sequence of Halanaeroarchaeum sulfurireducens type strain M27-SA2, a sulfate-reducer haloarchaeon from marine anoxic lake Medee.</title>
        <authorList>
            <person name="Messina E."/>
            <person name="Kublanov I.V."/>
            <person name="Toshchakov S."/>
            <person name="Arcadi E."/>
            <person name="La Spada G."/>
            <person name="La Cono V."/>
            <person name="Yakimov M.M."/>
        </authorList>
    </citation>
    <scope>NUCLEOTIDE SEQUENCE [LARGE SCALE GENOMIC DNA]</scope>
    <source>
        <strain evidence="3">M27-SA2</strain>
    </source>
</reference>
<dbReference type="KEGG" id="hsu:HLASF_1143"/>
<dbReference type="Proteomes" id="UP000060390">
    <property type="component" value="Chromosome"/>
</dbReference>
<organism evidence="1 4">
    <name type="scientific">Halanaeroarchaeum sulfurireducens</name>
    <dbReference type="NCBI Taxonomy" id="1604004"/>
    <lineage>
        <taxon>Archaea</taxon>
        <taxon>Methanobacteriati</taxon>
        <taxon>Methanobacteriota</taxon>
        <taxon>Stenosarchaea group</taxon>
        <taxon>Halobacteria</taxon>
        <taxon>Halobacteriales</taxon>
        <taxon>Halobacteriaceae</taxon>
        <taxon>Halanaeroarchaeum</taxon>
    </lineage>
</organism>